<evidence type="ECO:0000256" key="12">
    <source>
        <dbReference type="ARBA" id="ARBA00047823"/>
    </source>
</evidence>
<keyword evidence="5 16" id="KW-0812">Transmembrane</keyword>
<evidence type="ECO:0000256" key="5">
    <source>
        <dbReference type="ARBA" id="ARBA00022692"/>
    </source>
</evidence>
<dbReference type="InterPro" id="IPR029481">
    <property type="entry name" value="ABC_trans_N"/>
</dbReference>
<feature type="transmembrane region" description="Helical" evidence="16">
    <location>
        <begin position="1281"/>
        <end position="1307"/>
    </location>
</feature>
<feature type="domain" description="ABC transporter" evidence="17">
    <location>
        <begin position="869"/>
        <end position="1112"/>
    </location>
</feature>
<feature type="transmembrane region" description="Helical" evidence="16">
    <location>
        <begin position="1477"/>
        <end position="1498"/>
    </location>
</feature>
<evidence type="ECO:0000256" key="8">
    <source>
        <dbReference type="ARBA" id="ARBA00022840"/>
    </source>
</evidence>
<dbReference type="Pfam" id="PF19055">
    <property type="entry name" value="ABC2_membrane_7"/>
    <property type="match status" value="1"/>
</dbReference>
<dbReference type="InterPro" id="IPR010929">
    <property type="entry name" value="PDR_CDR_ABC"/>
</dbReference>
<dbReference type="PROSITE" id="PS50893">
    <property type="entry name" value="ABC_TRANSPORTER_2"/>
    <property type="match status" value="2"/>
</dbReference>
<keyword evidence="9 16" id="KW-1133">Transmembrane helix</keyword>
<organism evidence="18 19">
    <name type="scientific">Emydomyces testavorans</name>
    <dbReference type="NCBI Taxonomy" id="2070801"/>
    <lineage>
        <taxon>Eukaryota</taxon>
        <taxon>Fungi</taxon>
        <taxon>Dikarya</taxon>
        <taxon>Ascomycota</taxon>
        <taxon>Pezizomycotina</taxon>
        <taxon>Eurotiomycetes</taxon>
        <taxon>Eurotiomycetidae</taxon>
        <taxon>Onygenales</taxon>
        <taxon>Nannizziopsiaceae</taxon>
        <taxon>Emydomyces</taxon>
    </lineage>
</organism>
<gene>
    <name evidence="18" type="primary">CDR1</name>
    <name evidence="18" type="ORF">PRK78_004122</name>
</gene>
<evidence type="ECO:0000256" key="14">
    <source>
        <dbReference type="ARBA" id="ARBA00049037"/>
    </source>
</evidence>
<feature type="transmembrane region" description="Helical" evidence="16">
    <location>
        <begin position="648"/>
        <end position="667"/>
    </location>
</feature>
<dbReference type="GO" id="GO:1990961">
    <property type="term" value="P:xenobiotic detoxification by transmembrane export across the plasma membrane"/>
    <property type="evidence" value="ECO:0007669"/>
    <property type="project" value="InterPro"/>
</dbReference>
<keyword evidence="4" id="KW-1003">Cell membrane</keyword>
<evidence type="ECO:0000256" key="15">
    <source>
        <dbReference type="SAM" id="MobiDB-lite"/>
    </source>
</evidence>
<accession>A0AAF0DI58</accession>
<dbReference type="Pfam" id="PF06422">
    <property type="entry name" value="PDR_CDR"/>
    <property type="match status" value="1"/>
</dbReference>
<dbReference type="Gene3D" id="3.40.50.300">
    <property type="entry name" value="P-loop containing nucleotide triphosphate hydrolases"/>
    <property type="match status" value="2"/>
</dbReference>
<evidence type="ECO:0000256" key="10">
    <source>
        <dbReference type="ARBA" id="ARBA00023136"/>
    </source>
</evidence>
<evidence type="ECO:0000256" key="9">
    <source>
        <dbReference type="ARBA" id="ARBA00022989"/>
    </source>
</evidence>
<dbReference type="InterPro" id="IPR005285">
    <property type="entry name" value="Drug-R_PDR/CDR"/>
</dbReference>
<feature type="transmembrane region" description="Helical" evidence="16">
    <location>
        <begin position="571"/>
        <end position="592"/>
    </location>
</feature>
<dbReference type="InterPro" id="IPR017871">
    <property type="entry name" value="ABC_transporter-like_CS"/>
</dbReference>
<dbReference type="NCBIfam" id="TIGR00956">
    <property type="entry name" value="3a01205"/>
    <property type="match status" value="1"/>
</dbReference>
<comment type="subcellular location">
    <subcellularLocation>
        <location evidence="1">Cell membrane</location>
        <topology evidence="1">Multi-pass membrane protein</topology>
    </subcellularLocation>
</comment>
<keyword evidence="19" id="KW-1185">Reference proteome</keyword>
<dbReference type="GO" id="GO:0016887">
    <property type="term" value="F:ATP hydrolysis activity"/>
    <property type="evidence" value="ECO:0007669"/>
    <property type="project" value="InterPro"/>
</dbReference>
<dbReference type="InterPro" id="IPR034001">
    <property type="entry name" value="ABCG_PDR_1"/>
</dbReference>
<protein>
    <submittedName>
        <fullName evidence="18">Multidrug resistance protein</fullName>
    </submittedName>
</protein>
<feature type="transmembrane region" description="Helical" evidence="16">
    <location>
        <begin position="613"/>
        <end position="636"/>
    </location>
</feature>
<evidence type="ECO:0000259" key="17">
    <source>
        <dbReference type="PROSITE" id="PS50893"/>
    </source>
</evidence>
<evidence type="ECO:0000256" key="16">
    <source>
        <dbReference type="SAM" id="Phobius"/>
    </source>
</evidence>
<comment type="catalytic activity">
    <reaction evidence="13">
        <text>fluconazole(in) + ATP + H2O = fluconazole(out) + ADP + phosphate + H(+)</text>
        <dbReference type="Rhea" id="RHEA:61916"/>
        <dbReference type="ChEBI" id="CHEBI:15377"/>
        <dbReference type="ChEBI" id="CHEBI:15378"/>
        <dbReference type="ChEBI" id="CHEBI:30616"/>
        <dbReference type="ChEBI" id="CHEBI:43474"/>
        <dbReference type="ChEBI" id="CHEBI:46081"/>
        <dbReference type="ChEBI" id="CHEBI:456216"/>
    </reaction>
    <physiologicalReaction direction="left-to-right" evidence="13">
        <dbReference type="Rhea" id="RHEA:61917"/>
    </physiologicalReaction>
</comment>
<dbReference type="InterPro" id="IPR034003">
    <property type="entry name" value="ABCG_PDR_2"/>
</dbReference>
<feature type="transmembrane region" description="Helical" evidence="16">
    <location>
        <begin position="539"/>
        <end position="559"/>
    </location>
</feature>
<keyword evidence="8" id="KW-0067">ATP-binding</keyword>
<dbReference type="Pfam" id="PF01061">
    <property type="entry name" value="ABC2_membrane"/>
    <property type="match status" value="2"/>
</dbReference>
<dbReference type="InterPro" id="IPR003593">
    <property type="entry name" value="AAA+_ATPase"/>
</dbReference>
<proteinExistence type="inferred from homology"/>
<dbReference type="InterPro" id="IPR013525">
    <property type="entry name" value="ABC2_TM"/>
</dbReference>
<keyword evidence="10 16" id="KW-0472">Membrane</keyword>
<evidence type="ECO:0000256" key="4">
    <source>
        <dbReference type="ARBA" id="ARBA00022475"/>
    </source>
</evidence>
<comment type="catalytic activity">
    <reaction evidence="14">
        <text>(S)-miconazole(in) + ATP + H2O = (S)-miconazole(out) + ADP + phosphate + H(+)</text>
        <dbReference type="Rhea" id="RHEA:61932"/>
        <dbReference type="ChEBI" id="CHEBI:15377"/>
        <dbReference type="ChEBI" id="CHEBI:15378"/>
        <dbReference type="ChEBI" id="CHEBI:30616"/>
        <dbReference type="ChEBI" id="CHEBI:43474"/>
        <dbReference type="ChEBI" id="CHEBI:82897"/>
        <dbReference type="ChEBI" id="CHEBI:456216"/>
    </reaction>
    <physiologicalReaction direction="left-to-right" evidence="14">
        <dbReference type="Rhea" id="RHEA:61933"/>
    </physiologicalReaction>
</comment>
<comment type="catalytic activity">
    <reaction evidence="12">
        <text>voriconazole(in) + ATP + H2O = voriconazole(out) + ADP + phosphate + H(+)</text>
        <dbReference type="Rhea" id="RHEA:61912"/>
        <dbReference type="ChEBI" id="CHEBI:10023"/>
        <dbReference type="ChEBI" id="CHEBI:15377"/>
        <dbReference type="ChEBI" id="CHEBI:15378"/>
        <dbReference type="ChEBI" id="CHEBI:30616"/>
        <dbReference type="ChEBI" id="CHEBI:43474"/>
        <dbReference type="ChEBI" id="CHEBI:456216"/>
    </reaction>
    <physiologicalReaction direction="left-to-right" evidence="12">
        <dbReference type="Rhea" id="RHEA:61913"/>
    </physiologicalReaction>
</comment>
<dbReference type="GO" id="GO:0005524">
    <property type="term" value="F:ATP binding"/>
    <property type="evidence" value="ECO:0007669"/>
    <property type="project" value="UniProtKB-KW"/>
</dbReference>
<dbReference type="Proteomes" id="UP001219355">
    <property type="component" value="Chromosome 2"/>
</dbReference>
<feature type="region of interest" description="Disordered" evidence="15">
    <location>
        <begin position="1"/>
        <end position="73"/>
    </location>
</feature>
<dbReference type="FunFam" id="3.40.50.300:FF:000054">
    <property type="entry name" value="ABC multidrug transporter atrF"/>
    <property type="match status" value="1"/>
</dbReference>
<feature type="compositionally biased region" description="Polar residues" evidence="15">
    <location>
        <begin position="1"/>
        <end position="10"/>
    </location>
</feature>
<feature type="transmembrane region" description="Helical" evidence="16">
    <location>
        <begin position="1205"/>
        <end position="1225"/>
    </location>
</feature>
<evidence type="ECO:0000256" key="1">
    <source>
        <dbReference type="ARBA" id="ARBA00004651"/>
    </source>
</evidence>
<dbReference type="SMART" id="SM00382">
    <property type="entry name" value="AAA"/>
    <property type="match status" value="2"/>
</dbReference>
<reference evidence="18" key="1">
    <citation type="submission" date="2023-03" db="EMBL/GenBank/DDBJ databases">
        <title>Emydomyces testavorans Genome Sequence.</title>
        <authorList>
            <person name="Hoyer L."/>
        </authorList>
    </citation>
    <scope>NUCLEOTIDE SEQUENCE</scope>
    <source>
        <strain evidence="18">16-2883</strain>
    </source>
</reference>
<feature type="transmembrane region" description="Helical" evidence="16">
    <location>
        <begin position="679"/>
        <end position="698"/>
    </location>
</feature>
<dbReference type="SUPFAM" id="SSF52540">
    <property type="entry name" value="P-loop containing nucleoside triphosphate hydrolases"/>
    <property type="match status" value="2"/>
</dbReference>
<dbReference type="CDD" id="cd03232">
    <property type="entry name" value="ABCG_PDR_domain2"/>
    <property type="match status" value="1"/>
</dbReference>
<keyword evidence="6" id="KW-0677">Repeat</keyword>
<dbReference type="PANTHER" id="PTHR19241">
    <property type="entry name" value="ATP-BINDING CASSETTE TRANSPORTER"/>
    <property type="match status" value="1"/>
</dbReference>
<feature type="transmembrane region" description="Helical" evidence="16">
    <location>
        <begin position="1361"/>
        <end position="1384"/>
    </location>
</feature>
<evidence type="ECO:0000313" key="18">
    <source>
        <dbReference type="EMBL" id="WEW58654.1"/>
    </source>
</evidence>
<dbReference type="InterPro" id="IPR027417">
    <property type="entry name" value="P-loop_NTPase"/>
</dbReference>
<keyword evidence="3" id="KW-0813">Transport</keyword>
<feature type="compositionally biased region" description="Polar residues" evidence="15">
    <location>
        <begin position="19"/>
        <end position="40"/>
    </location>
</feature>
<evidence type="ECO:0000256" key="13">
    <source>
        <dbReference type="ARBA" id="ARBA00047981"/>
    </source>
</evidence>
<evidence type="ECO:0000256" key="3">
    <source>
        <dbReference type="ARBA" id="ARBA00022448"/>
    </source>
</evidence>
<feature type="transmembrane region" description="Helical" evidence="16">
    <location>
        <begin position="784"/>
        <end position="805"/>
    </location>
</feature>
<evidence type="ECO:0000256" key="6">
    <source>
        <dbReference type="ARBA" id="ARBA00022737"/>
    </source>
</evidence>
<sequence length="1511" mass="170142">MANAPPSSGAPTLAAQASAEAQDTMSSRTAGVESESQTKTAHGEEVKPSMASSFTEGKVSELEDGDGGMTKDQEHEIEDLARQVSRISLRSSSYHHGNVVNPFLEPDADPELNPNDKQFKVRKWLKTILHIQSRDPDRFPKRTAGVSFRNMNVYGYGTAADYQADVGNTPLKAVGAIKNLLGIGKKLRIDILRNFEGLVRSGEMLVVLGRPGSGCSTFLKTLAGETHGLYLDEGNDIQYQGVSWQQMHNHFRGEVIYQAETETHFPQMTAGDTLYFAARARAPANRLPAVTRQQYAEHMRDVVMSMLSLSHTMNTKVGNEYIRGVSGGERKRISIAETTLSGSPLQCWDNSTRGLDSSTALEFVKSLRLSTQYSGTTAIVAIYQAGQAIYDIFDKAIVLYEGRQIFFGSAVHAKHYFIEMGFDCPDRQTTADFLTSITNPAERRIRPGFENQVPQTPDEFAERWKNSRERKALLAEIEEYNAEYPLGGEHLEKFRQSRQAEKSKAVRQSSPYTLSYLQQIELCIWRGFTRLKGDMSMTLTSVIGNIIMSLIISSVFYNLPNNTTSFFSRGSLLFFAILMNAFASSLEILTLWQQRPIVEKHDKYALYHPSAEAISSMIVDLPSKAIVAIVFNLILYFLTNLRRTPGHFFVFFLFSISTTLTMSNIFRTIGAVSRTLAQALVPSSIFMLALVIYTGFTIPVRDMRPWFKWISFVNPIQYAFESLMINEFHNRKFPCSLYVPMGPSYTDVSGDSVICSATGARPGENFVDGDAYINITFKYYASHLWRNLGIIFAFFLFFLFTYIAATELVSARPSKGEILVFPRGKVPSYLKTKKKTNDPELAETTNEKQKLESDGHDQVGAIVKQTSIFHWQDVCYDIKIKGQPRRILDQIDGWVKPGTLTALMGVSGAGKTTLLDVLADRVTMGVVTGEMLVDGRLRDDSFQRKTGYVQQQDLHLEISTVREALIFSALLRQPATTPRAEKIAYVEEVIKMLGMEEYADAVVGVLGEGLNVEQRKRLTIGVEIAAKPDLLLFFDEPTSGLDSQTAWSICMLMRKLADHGQAILCTIHQPSAMLMQEFDRLLFLASGGKTVYFGELGENMSTLIEYFEKKGAPKCPPSANPAEWMLEVIGAAPGSHTDKDWPEVWNNSPERVEIRRQLAEMKAELSQKPQPPPTAGYGEFAMPFWKQYLIVQHRMFQQYWRSPEYIYAKLTLCVVPTLFIGFTFYKEPISLQGLQNQMFAIFMFLILFPNLVQQMMPYFVTQRSLYEVRERPSKAYSWKAFMLSSILVELPWNTLMAIPAFFCWYYPIGFYRNAIPSDAVNSRSATMFLLVWIFLMFSSTFSSMVIAGVELAETGGNMAQLLFSLTLIFCGVLATPQAMPHFWIFMYRVSPFTYYVSAVLSTGVANTNVNCSPRELLRLAPTAGKTCGEYLKAYITQAGGTLLNPESTTQCEYCPIADTNTFLAQVNIKYHDRWRNIGILFVYIFINVIGAIGFYWLLRVPKKWTKKAKKE</sequence>
<feature type="transmembrane region" description="Helical" evidence="16">
    <location>
        <begin position="1237"/>
        <end position="1260"/>
    </location>
</feature>
<dbReference type="EMBL" id="CP120628">
    <property type="protein sequence ID" value="WEW58654.1"/>
    <property type="molecule type" value="Genomic_DNA"/>
</dbReference>
<evidence type="ECO:0000313" key="19">
    <source>
        <dbReference type="Proteomes" id="UP001219355"/>
    </source>
</evidence>
<dbReference type="InterPro" id="IPR003439">
    <property type="entry name" value="ABC_transporter-like_ATP-bd"/>
</dbReference>
<dbReference type="Pfam" id="PF00005">
    <property type="entry name" value="ABC_tran"/>
    <property type="match status" value="2"/>
</dbReference>
<name>A0AAF0DI58_9EURO</name>
<feature type="domain" description="ABC transporter" evidence="17">
    <location>
        <begin position="171"/>
        <end position="426"/>
    </location>
</feature>
<dbReference type="FunFam" id="3.40.50.300:FF:000881">
    <property type="entry name" value="ABC multidrug transporter A-1"/>
    <property type="match status" value="1"/>
</dbReference>
<dbReference type="GO" id="GO:0005886">
    <property type="term" value="C:plasma membrane"/>
    <property type="evidence" value="ECO:0007669"/>
    <property type="project" value="UniProtKB-SubCell"/>
</dbReference>
<dbReference type="InterPro" id="IPR043926">
    <property type="entry name" value="ABCG_dom"/>
</dbReference>
<dbReference type="GO" id="GO:0140359">
    <property type="term" value="F:ABC-type transporter activity"/>
    <property type="evidence" value="ECO:0007669"/>
    <property type="project" value="InterPro"/>
</dbReference>
<dbReference type="PROSITE" id="PS00211">
    <property type="entry name" value="ABC_TRANSPORTER_1"/>
    <property type="match status" value="1"/>
</dbReference>
<evidence type="ECO:0000256" key="7">
    <source>
        <dbReference type="ARBA" id="ARBA00022741"/>
    </source>
</evidence>
<comment type="catalytic activity">
    <reaction evidence="11">
        <text>(R)-miconazole(in) + ATP + H2O = (R)-miconazole(out) + ADP + phosphate + H(+)</text>
        <dbReference type="Rhea" id="RHEA:61928"/>
        <dbReference type="ChEBI" id="CHEBI:15377"/>
        <dbReference type="ChEBI" id="CHEBI:15378"/>
        <dbReference type="ChEBI" id="CHEBI:30616"/>
        <dbReference type="ChEBI" id="CHEBI:43474"/>
        <dbReference type="ChEBI" id="CHEBI:82894"/>
        <dbReference type="ChEBI" id="CHEBI:456216"/>
    </reaction>
    <physiologicalReaction direction="left-to-right" evidence="11">
        <dbReference type="Rhea" id="RHEA:61929"/>
    </physiologicalReaction>
</comment>
<comment type="similarity">
    <text evidence="2">Belongs to the ABC transporter superfamily. ABCG family. PDR (TC 3.A.1.205) subfamily.</text>
</comment>
<evidence type="ECO:0000256" key="11">
    <source>
        <dbReference type="ARBA" id="ARBA00047646"/>
    </source>
</evidence>
<keyword evidence="7" id="KW-0547">Nucleotide-binding</keyword>
<evidence type="ECO:0000256" key="2">
    <source>
        <dbReference type="ARBA" id="ARBA00006012"/>
    </source>
</evidence>
<dbReference type="CDD" id="cd03233">
    <property type="entry name" value="ABCG_PDR_domain1"/>
    <property type="match status" value="1"/>
</dbReference>
<dbReference type="Pfam" id="PF14510">
    <property type="entry name" value="ABC_trans_N"/>
    <property type="match status" value="1"/>
</dbReference>
<feature type="transmembrane region" description="Helical" evidence="16">
    <location>
        <begin position="1327"/>
        <end position="1349"/>
    </location>
</feature>